<proteinExistence type="predicted"/>
<evidence type="ECO:0000256" key="3">
    <source>
        <dbReference type="ARBA" id="ARBA00022723"/>
    </source>
</evidence>
<dbReference type="InterPro" id="IPR032879">
    <property type="entry name" value="FixG_C"/>
</dbReference>
<dbReference type="EMBL" id="JACICB010000004">
    <property type="protein sequence ID" value="MBB3704916.1"/>
    <property type="molecule type" value="Genomic_DNA"/>
</dbReference>
<dbReference type="RefSeq" id="WP_083948865.1">
    <property type="nucleotide sequence ID" value="NZ_CP015007.1"/>
</dbReference>
<keyword evidence="6" id="KW-0411">Iron-sulfur</keyword>
<dbReference type="PROSITE" id="PS00198">
    <property type="entry name" value="4FE4S_FER_1"/>
    <property type="match status" value="1"/>
</dbReference>
<dbReference type="Proteomes" id="UP000075755">
    <property type="component" value="Plasmid pAA02"/>
</dbReference>
<dbReference type="GO" id="GO:0046872">
    <property type="term" value="F:metal ion binding"/>
    <property type="evidence" value="ECO:0007669"/>
    <property type="project" value="UniProtKB-KW"/>
</dbReference>
<dbReference type="EMBL" id="CP015007">
    <property type="protein sequence ID" value="AMS44896.1"/>
    <property type="molecule type" value="Genomic_DNA"/>
</dbReference>
<dbReference type="AlphaFoldDB" id="A0AAC9AT76"/>
<protein>
    <submittedName>
        <fullName evidence="8">Cytochrome c oxidase accessory protein CcoG</fullName>
    </submittedName>
    <submittedName>
        <fullName evidence="9">Polyferredoxin</fullName>
    </submittedName>
</protein>
<evidence type="ECO:0000256" key="2">
    <source>
        <dbReference type="ARBA" id="ARBA00022485"/>
    </source>
</evidence>
<evidence type="ECO:0000256" key="1">
    <source>
        <dbReference type="ARBA" id="ARBA00022448"/>
    </source>
</evidence>
<name>A0AAC9AT76_AMIAI</name>
<dbReference type="GO" id="GO:0051539">
    <property type="term" value="F:4 iron, 4 sulfur cluster binding"/>
    <property type="evidence" value="ECO:0007669"/>
    <property type="project" value="UniProtKB-KW"/>
</dbReference>
<evidence type="ECO:0000313" key="9">
    <source>
        <dbReference type="EMBL" id="MBB3704916.1"/>
    </source>
</evidence>
<evidence type="ECO:0000256" key="5">
    <source>
        <dbReference type="ARBA" id="ARBA00023004"/>
    </source>
</evidence>
<reference evidence="8 10" key="1">
    <citation type="submission" date="2016-03" db="EMBL/GenBank/DDBJ databases">
        <title>Complete genome of Aminobacter aminovorans KCTC 2477.</title>
        <authorList>
            <person name="Kim K.M."/>
        </authorList>
    </citation>
    <scope>NUCLEOTIDE SEQUENCE [LARGE SCALE GENOMIC DNA]</scope>
    <source>
        <strain evidence="8 10">KCTC 2477</strain>
        <plasmid evidence="8 10">pAA02</plasmid>
    </source>
</reference>
<geneLocation type="plasmid" evidence="8 10">
    <name>pAA02</name>
</geneLocation>
<dbReference type="PANTHER" id="PTHR30176:SF3">
    <property type="entry name" value="FERREDOXIN-TYPE PROTEIN NAPH"/>
    <property type="match status" value="1"/>
</dbReference>
<dbReference type="InterPro" id="IPR017900">
    <property type="entry name" value="4Fe4S_Fe_S_CS"/>
</dbReference>
<gene>
    <name evidence="8" type="ORF">AA2016_5991</name>
    <name evidence="9" type="ORF">FHS67_001226</name>
</gene>
<dbReference type="Proteomes" id="UP000577697">
    <property type="component" value="Unassembled WGS sequence"/>
</dbReference>
<dbReference type="Gene3D" id="2.60.40.10">
    <property type="entry name" value="Immunoglobulins"/>
    <property type="match status" value="1"/>
</dbReference>
<dbReference type="Pfam" id="PF13746">
    <property type="entry name" value="Fer4_18"/>
    <property type="match status" value="1"/>
</dbReference>
<reference evidence="9 11" key="2">
    <citation type="submission" date="2020-08" db="EMBL/GenBank/DDBJ databases">
        <title>Genomic Encyclopedia of Type Strains, Phase IV (KMG-IV): sequencing the most valuable type-strain genomes for metagenomic binning, comparative biology and taxonomic classification.</title>
        <authorList>
            <person name="Goeker M."/>
        </authorList>
    </citation>
    <scope>NUCLEOTIDE SEQUENCE [LARGE SCALE GENOMIC DNA]</scope>
    <source>
        <strain evidence="9 11">DSM 10368</strain>
    </source>
</reference>
<organism evidence="8 10">
    <name type="scientific">Aminobacter aminovorans</name>
    <name type="common">Chelatobacter heintzii</name>
    <dbReference type="NCBI Taxonomy" id="83263"/>
    <lineage>
        <taxon>Bacteria</taxon>
        <taxon>Pseudomonadati</taxon>
        <taxon>Pseudomonadota</taxon>
        <taxon>Alphaproteobacteria</taxon>
        <taxon>Hyphomicrobiales</taxon>
        <taxon>Phyllobacteriaceae</taxon>
        <taxon>Aminobacter</taxon>
    </lineage>
</organism>
<feature type="domain" description="4Fe-4S ferredoxin-type" evidence="7">
    <location>
        <begin position="52"/>
        <end position="80"/>
    </location>
</feature>
<dbReference type="PROSITE" id="PS51379">
    <property type="entry name" value="4FE4S_FER_2"/>
    <property type="match status" value="1"/>
</dbReference>
<accession>A0AAC9AT76</accession>
<sequence>MDFQVALLDRDSLIVTYQDWRGEPRGRKRLPLKRALVEPTLYALARQASDLGGQLAGRGDCIDCTRCVTACPTGVDIRKGLQMGCIGCGLCIDACKDVMRKLGQPEGLIRFDSESSAEQQSFAAPKISWRRPKAFAFAGSVALALSISAYGAATMPGFVAHADPQRNPPFVLLSDGSVRNDYTLRLAHRVSGLDLVTVGIEGLEGAVLRLASDPASPDVRIGLGTGRSAGERVLVTYATLYGSCSDWQPQSDIDYVQEGGARFANTALRLRAALRAQTIQ</sequence>
<keyword evidence="3" id="KW-0479">Metal-binding</keyword>
<dbReference type="InterPro" id="IPR051684">
    <property type="entry name" value="Electron_Trans/Redox"/>
</dbReference>
<evidence type="ECO:0000313" key="11">
    <source>
        <dbReference type="Proteomes" id="UP000577697"/>
    </source>
</evidence>
<evidence type="ECO:0000259" key="7">
    <source>
        <dbReference type="PROSITE" id="PS51379"/>
    </source>
</evidence>
<dbReference type="PANTHER" id="PTHR30176">
    <property type="entry name" value="FERREDOXIN-TYPE PROTEIN NAPH"/>
    <property type="match status" value="1"/>
</dbReference>
<keyword evidence="4" id="KW-0249">Electron transport</keyword>
<dbReference type="KEGG" id="aak:AA2016_5991"/>
<dbReference type="GO" id="GO:0005886">
    <property type="term" value="C:plasma membrane"/>
    <property type="evidence" value="ECO:0007669"/>
    <property type="project" value="TreeGrafter"/>
</dbReference>
<dbReference type="Pfam" id="PF11614">
    <property type="entry name" value="FixG_C"/>
    <property type="match status" value="1"/>
</dbReference>
<evidence type="ECO:0000313" key="10">
    <source>
        <dbReference type="Proteomes" id="UP000075755"/>
    </source>
</evidence>
<keyword evidence="11" id="KW-1185">Reference proteome</keyword>
<keyword evidence="1" id="KW-0813">Transport</keyword>
<dbReference type="SUPFAM" id="SSF54862">
    <property type="entry name" value="4Fe-4S ferredoxins"/>
    <property type="match status" value="1"/>
</dbReference>
<keyword evidence="8" id="KW-0614">Plasmid</keyword>
<evidence type="ECO:0000256" key="4">
    <source>
        <dbReference type="ARBA" id="ARBA00022982"/>
    </source>
</evidence>
<dbReference type="InterPro" id="IPR017896">
    <property type="entry name" value="4Fe4S_Fe-S-bd"/>
</dbReference>
<keyword evidence="5" id="KW-0408">Iron</keyword>
<dbReference type="InterPro" id="IPR013783">
    <property type="entry name" value="Ig-like_fold"/>
</dbReference>
<evidence type="ECO:0000256" key="6">
    <source>
        <dbReference type="ARBA" id="ARBA00023014"/>
    </source>
</evidence>
<evidence type="ECO:0000313" key="8">
    <source>
        <dbReference type="EMBL" id="AMS44896.1"/>
    </source>
</evidence>
<keyword evidence="2" id="KW-0004">4Fe-4S</keyword>